<evidence type="ECO:0000313" key="3">
    <source>
        <dbReference type="EMBL" id="WFS25218.1"/>
    </source>
</evidence>
<evidence type="ECO:0000313" key="4">
    <source>
        <dbReference type="Proteomes" id="UP000318939"/>
    </source>
</evidence>
<keyword evidence="1" id="KW-0328">Glycosyltransferase</keyword>
<keyword evidence="3" id="KW-0614">Plasmid</keyword>
<evidence type="ECO:0000256" key="2">
    <source>
        <dbReference type="ARBA" id="ARBA00022679"/>
    </source>
</evidence>
<organism evidence="3 4">
    <name type="scientific">Rhizobium rhododendri</name>
    <dbReference type="NCBI Taxonomy" id="2506430"/>
    <lineage>
        <taxon>Bacteria</taxon>
        <taxon>Pseudomonadati</taxon>
        <taxon>Pseudomonadota</taxon>
        <taxon>Alphaproteobacteria</taxon>
        <taxon>Hyphomicrobiales</taxon>
        <taxon>Rhizobiaceae</taxon>
        <taxon>Rhizobium/Agrobacterium group</taxon>
        <taxon>Rhizobium</taxon>
    </lineage>
</organism>
<keyword evidence="2" id="KW-0808">Transferase</keyword>
<gene>
    <name evidence="3" type="ORF">PR018_23500</name>
</gene>
<dbReference type="PANTHER" id="PTHR34136">
    <property type="match status" value="1"/>
</dbReference>
<dbReference type="RefSeq" id="WP_142832472.1">
    <property type="nucleotide sequence ID" value="NZ_CP117268.1"/>
</dbReference>
<protein>
    <submittedName>
        <fullName evidence="3">WecB/TagA/CpsF family glycosyltransferase</fullName>
    </submittedName>
</protein>
<sequence>MPLLNHQMLGIDFVSGPLEEVRHEIFDFIRRKKCAVIVTPNVDHIIRIHESRDLSIREAYLGADIRLCDSRVLALIGRWIFNEDILACPGSDLVTSLVSNPGPLAGNILVFGPSFSDFAKLTNKFPYIKFVYVEAPHNLRMGSSDWELALTAVESTEWDLAFVCISFPKQELFATELKRRARATGVVLCVGASVDFLTARQARAPSWIQHLSLEWCYRLMSNPRRLGKRYIFSIPKIIRLIYVHRRA</sequence>
<dbReference type="InterPro" id="IPR004629">
    <property type="entry name" value="WecG_TagA_CpsF"/>
</dbReference>
<accession>A0ABY8IPX4</accession>
<reference evidence="3 4" key="2">
    <citation type="journal article" date="2023" name="MicrobiologyOpen">
        <title>Genomics of the tumorigenes clade of the family Rhizobiaceae and description of Rhizobium rhododendri sp. nov.</title>
        <authorList>
            <person name="Kuzmanovic N."/>
            <person name="diCenzo G.C."/>
            <person name="Bunk B."/>
            <person name="Sproeer C."/>
            <person name="Fruehling A."/>
            <person name="Neumann-Schaal M."/>
            <person name="Overmann J."/>
            <person name="Smalla K."/>
        </authorList>
    </citation>
    <scope>NUCLEOTIDE SEQUENCE [LARGE SCALE GENOMIC DNA]</scope>
    <source>
        <strain evidence="4">rho-6.2</strain>
        <plasmid evidence="3 4">unnamed1</plasmid>
    </source>
</reference>
<dbReference type="PANTHER" id="PTHR34136:SF1">
    <property type="entry name" value="UDP-N-ACETYL-D-MANNOSAMINURONIC ACID TRANSFERASE"/>
    <property type="match status" value="1"/>
</dbReference>
<reference evidence="3 4" key="1">
    <citation type="journal article" date="2019" name="Phytopathology">
        <title>A Novel Group of Rhizobium tumorigenes-Like Agrobacteria Associated with Crown Gall Disease of Rhododendron and Blueberry.</title>
        <authorList>
            <person name="Kuzmanovic N."/>
            <person name="Behrens P."/>
            <person name="Idczak E."/>
            <person name="Wagner S."/>
            <person name="Gotz M."/>
            <person name="Sproer C."/>
            <person name="Bunk B."/>
            <person name="Overmann J."/>
            <person name="Smalla K."/>
        </authorList>
    </citation>
    <scope>NUCLEOTIDE SEQUENCE [LARGE SCALE GENOMIC DNA]</scope>
    <source>
        <strain evidence="4">rho-6.2</strain>
    </source>
</reference>
<geneLocation type="plasmid" evidence="3 4">
    <name>unnamed1</name>
</geneLocation>
<name>A0ABY8IPX4_9HYPH</name>
<dbReference type="EMBL" id="CP117268">
    <property type="protein sequence ID" value="WFS25218.1"/>
    <property type="molecule type" value="Genomic_DNA"/>
</dbReference>
<dbReference type="CDD" id="cd06533">
    <property type="entry name" value="Glyco_transf_WecG_TagA"/>
    <property type="match status" value="1"/>
</dbReference>
<dbReference type="Pfam" id="PF03808">
    <property type="entry name" value="Glyco_tran_WecG"/>
    <property type="match status" value="1"/>
</dbReference>
<proteinExistence type="predicted"/>
<keyword evidence="4" id="KW-1185">Reference proteome</keyword>
<evidence type="ECO:0000256" key="1">
    <source>
        <dbReference type="ARBA" id="ARBA00022676"/>
    </source>
</evidence>
<dbReference type="Proteomes" id="UP000318939">
    <property type="component" value="Plasmid unnamed1"/>
</dbReference>